<gene>
    <name evidence="6" type="ORF">HGG74_04860</name>
</gene>
<dbReference type="CDD" id="cd03225">
    <property type="entry name" value="ABC_cobalt_CbiO_domain1"/>
    <property type="match status" value="1"/>
</dbReference>
<comment type="similarity">
    <text evidence="1">Belongs to the ABC transporter superfamily.</text>
</comment>
<dbReference type="GO" id="GO:0016887">
    <property type="term" value="F:ATP hydrolysis activity"/>
    <property type="evidence" value="ECO:0007669"/>
    <property type="project" value="InterPro"/>
</dbReference>
<dbReference type="GO" id="GO:0005524">
    <property type="term" value="F:ATP binding"/>
    <property type="evidence" value="ECO:0007669"/>
    <property type="project" value="UniProtKB-KW"/>
</dbReference>
<sequence length="253" mass="26945">MPAADAAPGRDSGAPAGTRAILRGISVELTERRVAVIGGNGSGKSTLLRLVNGLVRPSAGQVRVNGLDPSVDGGRVRRQVGFVFTDPLSQLVMPTPREDLELSLRRIHRRGADRRRAAEQILAAYGLAHLADNSIYELSGGERQLAALATVLAVNPAVLVLDEPSTLLDLRNTKLLHRVFETLDQQLIMATHDLDFAAGFDRALVIHGGQAVFDGDAAGAVSFYRRLCADDAAWPRTLQQGPGHRSPSGNGVP</sequence>
<keyword evidence="2" id="KW-0813">Transport</keyword>
<organism evidence="6 7">
    <name type="scientific">Arthrobacter mobilis</name>
    <dbReference type="NCBI Taxonomy" id="2724944"/>
    <lineage>
        <taxon>Bacteria</taxon>
        <taxon>Bacillati</taxon>
        <taxon>Actinomycetota</taxon>
        <taxon>Actinomycetes</taxon>
        <taxon>Micrococcales</taxon>
        <taxon>Micrococcaceae</taxon>
        <taxon>Arthrobacter</taxon>
    </lineage>
</organism>
<accession>A0A7X6HCV3</accession>
<dbReference type="PANTHER" id="PTHR43553:SF24">
    <property type="entry name" value="ENERGY-COUPLING FACTOR TRANSPORTER ATP-BINDING PROTEIN ECFA1"/>
    <property type="match status" value="1"/>
</dbReference>
<dbReference type="Gene3D" id="3.40.50.300">
    <property type="entry name" value="P-loop containing nucleotide triphosphate hydrolases"/>
    <property type="match status" value="1"/>
</dbReference>
<evidence type="ECO:0000256" key="3">
    <source>
        <dbReference type="ARBA" id="ARBA00022741"/>
    </source>
</evidence>
<dbReference type="GO" id="GO:0042626">
    <property type="term" value="F:ATPase-coupled transmembrane transporter activity"/>
    <property type="evidence" value="ECO:0007669"/>
    <property type="project" value="TreeGrafter"/>
</dbReference>
<evidence type="ECO:0000313" key="6">
    <source>
        <dbReference type="EMBL" id="NKX53879.1"/>
    </source>
</evidence>
<dbReference type="SUPFAM" id="SSF52540">
    <property type="entry name" value="P-loop containing nucleoside triphosphate hydrolases"/>
    <property type="match status" value="1"/>
</dbReference>
<keyword evidence="4 6" id="KW-0067">ATP-binding</keyword>
<dbReference type="PANTHER" id="PTHR43553">
    <property type="entry name" value="HEAVY METAL TRANSPORTER"/>
    <property type="match status" value="1"/>
</dbReference>
<dbReference type="Proteomes" id="UP000544090">
    <property type="component" value="Unassembled WGS sequence"/>
</dbReference>
<dbReference type="AlphaFoldDB" id="A0A7X6HCV3"/>
<dbReference type="InterPro" id="IPR015856">
    <property type="entry name" value="ABC_transpr_CbiO/EcfA_su"/>
</dbReference>
<dbReference type="SMART" id="SM00382">
    <property type="entry name" value="AAA"/>
    <property type="match status" value="1"/>
</dbReference>
<protein>
    <submittedName>
        <fullName evidence="6">ABC transporter ATP-binding protein</fullName>
    </submittedName>
</protein>
<dbReference type="InterPro" id="IPR003593">
    <property type="entry name" value="AAA+_ATPase"/>
</dbReference>
<reference evidence="6 7" key="1">
    <citation type="submission" date="2020-04" db="EMBL/GenBank/DDBJ databases">
        <title>Arthrobacter sp. nov.</title>
        <authorList>
            <person name="Liu S."/>
        </authorList>
    </citation>
    <scope>NUCLEOTIDE SEQUENCE [LARGE SCALE GENOMIC DNA]</scope>
    <source>
        <strain evidence="6 7">E918</strain>
    </source>
</reference>
<dbReference type="EMBL" id="JAAZSQ010000003">
    <property type="protein sequence ID" value="NKX53879.1"/>
    <property type="molecule type" value="Genomic_DNA"/>
</dbReference>
<evidence type="ECO:0000313" key="7">
    <source>
        <dbReference type="Proteomes" id="UP000544090"/>
    </source>
</evidence>
<dbReference type="InterPro" id="IPR017871">
    <property type="entry name" value="ABC_transporter-like_CS"/>
</dbReference>
<dbReference type="PROSITE" id="PS50893">
    <property type="entry name" value="ABC_TRANSPORTER_2"/>
    <property type="match status" value="1"/>
</dbReference>
<evidence type="ECO:0000256" key="2">
    <source>
        <dbReference type="ARBA" id="ARBA00022448"/>
    </source>
</evidence>
<dbReference type="Pfam" id="PF00005">
    <property type="entry name" value="ABC_tran"/>
    <property type="match status" value="1"/>
</dbReference>
<evidence type="ECO:0000256" key="1">
    <source>
        <dbReference type="ARBA" id="ARBA00005417"/>
    </source>
</evidence>
<feature type="domain" description="ABC transporter" evidence="5">
    <location>
        <begin position="1"/>
        <end position="233"/>
    </location>
</feature>
<keyword evidence="3" id="KW-0547">Nucleotide-binding</keyword>
<proteinExistence type="inferred from homology"/>
<dbReference type="PROSITE" id="PS00211">
    <property type="entry name" value="ABC_TRANSPORTER_1"/>
    <property type="match status" value="1"/>
</dbReference>
<evidence type="ECO:0000259" key="5">
    <source>
        <dbReference type="PROSITE" id="PS50893"/>
    </source>
</evidence>
<name>A0A7X6HCV3_9MICC</name>
<keyword evidence="7" id="KW-1185">Reference proteome</keyword>
<dbReference type="GO" id="GO:0043190">
    <property type="term" value="C:ATP-binding cassette (ABC) transporter complex"/>
    <property type="evidence" value="ECO:0007669"/>
    <property type="project" value="TreeGrafter"/>
</dbReference>
<comment type="caution">
    <text evidence="6">The sequence shown here is derived from an EMBL/GenBank/DDBJ whole genome shotgun (WGS) entry which is preliminary data.</text>
</comment>
<evidence type="ECO:0000256" key="4">
    <source>
        <dbReference type="ARBA" id="ARBA00022840"/>
    </source>
</evidence>
<dbReference type="InterPro" id="IPR050095">
    <property type="entry name" value="ECF_ABC_transporter_ATP-bd"/>
</dbReference>
<dbReference type="InterPro" id="IPR027417">
    <property type="entry name" value="P-loop_NTPase"/>
</dbReference>
<dbReference type="InterPro" id="IPR003439">
    <property type="entry name" value="ABC_transporter-like_ATP-bd"/>
</dbReference>